<dbReference type="SMART" id="SM00028">
    <property type="entry name" value="TPR"/>
    <property type="match status" value="5"/>
</dbReference>
<feature type="repeat" description="TPR" evidence="3">
    <location>
        <begin position="971"/>
        <end position="1004"/>
    </location>
</feature>
<evidence type="ECO:0000256" key="1">
    <source>
        <dbReference type="ARBA" id="ARBA00022737"/>
    </source>
</evidence>
<dbReference type="InterPro" id="IPR052628">
    <property type="entry name" value="CFAP70"/>
</dbReference>
<dbReference type="PROSITE" id="PS50005">
    <property type="entry name" value="TPR"/>
    <property type="match status" value="2"/>
</dbReference>
<keyword evidence="2 3" id="KW-0802">TPR repeat</keyword>
<dbReference type="Proteomes" id="UP000822688">
    <property type="component" value="Chromosome 5"/>
</dbReference>
<feature type="region of interest" description="Disordered" evidence="4">
    <location>
        <begin position="1"/>
        <end position="41"/>
    </location>
</feature>
<dbReference type="GO" id="GO:0070062">
    <property type="term" value="C:extracellular exosome"/>
    <property type="evidence" value="ECO:0007669"/>
    <property type="project" value="TreeGrafter"/>
</dbReference>
<evidence type="ECO:0000313" key="5">
    <source>
        <dbReference type="EMBL" id="KAG0575601.1"/>
    </source>
</evidence>
<dbReference type="GO" id="GO:0060271">
    <property type="term" value="P:cilium assembly"/>
    <property type="evidence" value="ECO:0007669"/>
    <property type="project" value="TreeGrafter"/>
</dbReference>
<dbReference type="Gene3D" id="1.25.40.10">
    <property type="entry name" value="Tetratricopeptide repeat domain"/>
    <property type="match status" value="2"/>
</dbReference>
<feature type="region of interest" description="Disordered" evidence="4">
    <location>
        <begin position="500"/>
        <end position="531"/>
    </location>
</feature>
<feature type="compositionally biased region" description="Acidic residues" evidence="4">
    <location>
        <begin position="24"/>
        <end position="36"/>
    </location>
</feature>
<feature type="repeat" description="TPR" evidence="3">
    <location>
        <begin position="1008"/>
        <end position="1041"/>
    </location>
</feature>
<feature type="compositionally biased region" description="Pro residues" evidence="4">
    <location>
        <begin position="225"/>
        <end position="241"/>
    </location>
</feature>
<dbReference type="EMBL" id="CM026425">
    <property type="protein sequence ID" value="KAG0575601.1"/>
    <property type="molecule type" value="Genomic_DNA"/>
</dbReference>
<gene>
    <name evidence="5" type="ORF">KC19_5G015700</name>
</gene>
<dbReference type="GO" id="GO:0003341">
    <property type="term" value="P:cilium movement"/>
    <property type="evidence" value="ECO:0007669"/>
    <property type="project" value="TreeGrafter"/>
</dbReference>
<feature type="compositionally biased region" description="Pro residues" evidence="4">
    <location>
        <begin position="519"/>
        <end position="530"/>
    </location>
</feature>
<dbReference type="GO" id="GO:0031514">
    <property type="term" value="C:motile cilium"/>
    <property type="evidence" value="ECO:0007669"/>
    <property type="project" value="TreeGrafter"/>
</dbReference>
<organism evidence="5 6">
    <name type="scientific">Ceratodon purpureus</name>
    <name type="common">Fire moss</name>
    <name type="synonym">Dicranum purpureum</name>
    <dbReference type="NCBI Taxonomy" id="3225"/>
    <lineage>
        <taxon>Eukaryota</taxon>
        <taxon>Viridiplantae</taxon>
        <taxon>Streptophyta</taxon>
        <taxon>Embryophyta</taxon>
        <taxon>Bryophyta</taxon>
        <taxon>Bryophytina</taxon>
        <taxon>Bryopsida</taxon>
        <taxon>Dicranidae</taxon>
        <taxon>Pseudoditrichales</taxon>
        <taxon>Ditrichaceae</taxon>
        <taxon>Ceratodon</taxon>
    </lineage>
</organism>
<dbReference type="Pfam" id="PF13181">
    <property type="entry name" value="TPR_8"/>
    <property type="match status" value="1"/>
</dbReference>
<reference evidence="5" key="1">
    <citation type="submission" date="2020-06" db="EMBL/GenBank/DDBJ databases">
        <title>WGS assembly of Ceratodon purpureus strain R40.</title>
        <authorList>
            <person name="Carey S.B."/>
            <person name="Jenkins J."/>
            <person name="Shu S."/>
            <person name="Lovell J.T."/>
            <person name="Sreedasyam A."/>
            <person name="Maumus F."/>
            <person name="Tiley G.P."/>
            <person name="Fernandez-Pozo N."/>
            <person name="Barry K."/>
            <person name="Chen C."/>
            <person name="Wang M."/>
            <person name="Lipzen A."/>
            <person name="Daum C."/>
            <person name="Saski C.A."/>
            <person name="Payton A.C."/>
            <person name="Mcbreen J.C."/>
            <person name="Conrad R.E."/>
            <person name="Kollar L.M."/>
            <person name="Olsson S."/>
            <person name="Huttunen S."/>
            <person name="Landis J.B."/>
            <person name="Wickett N.J."/>
            <person name="Johnson M.G."/>
            <person name="Rensing S.A."/>
            <person name="Grimwood J."/>
            <person name="Schmutz J."/>
            <person name="Mcdaniel S.F."/>
        </authorList>
    </citation>
    <scope>NUCLEOTIDE SEQUENCE</scope>
    <source>
        <strain evidence="5">R40</strain>
    </source>
</reference>
<feature type="region of interest" description="Disordered" evidence="4">
    <location>
        <begin position="213"/>
        <end position="249"/>
    </location>
</feature>
<dbReference type="PANTHER" id="PTHR44314">
    <property type="entry name" value="CILIA- AND FLAGELLA-ASSOCIATED PROTEIN 70"/>
    <property type="match status" value="1"/>
</dbReference>
<dbReference type="InterPro" id="IPR011990">
    <property type="entry name" value="TPR-like_helical_dom_sf"/>
</dbReference>
<dbReference type="SUPFAM" id="SSF48452">
    <property type="entry name" value="TPR-like"/>
    <property type="match status" value="3"/>
</dbReference>
<dbReference type="PANTHER" id="PTHR44314:SF1">
    <property type="entry name" value="CILIA- AND FLAGELLA-ASSOCIATED PROTEIN 70"/>
    <property type="match status" value="1"/>
</dbReference>
<evidence type="ECO:0000256" key="2">
    <source>
        <dbReference type="ARBA" id="ARBA00022803"/>
    </source>
</evidence>
<evidence type="ECO:0000256" key="4">
    <source>
        <dbReference type="SAM" id="MobiDB-lite"/>
    </source>
</evidence>
<accession>A0A8T0HY55</accession>
<feature type="compositionally biased region" description="Pro residues" evidence="4">
    <location>
        <begin position="104"/>
        <end position="122"/>
    </location>
</feature>
<keyword evidence="6" id="KW-1185">Reference proteome</keyword>
<proteinExistence type="predicted"/>
<sequence length="1208" mass="136528">MAPKKPPPAAAAPPPPAAPTVEGDPLDEYSEGEEEEPLKSKIKIQIIEAMGVWGIESAEEKSKIGFDIVFPEEPPPPPPDPAAPPTEMEAFLPIIEPIQKGVWPLPPTPPPPPPDPNAPPLDPTEQPSDNTPPPPPANFNFNFEREYERTPSYHLCNTLVQQEMTINVHWISPTGAAKAPVAMAKVNLAGLLHLNKCTLTIVAPLTPYVEPEPPPAAAAAAPAGKAPPPKKGAPPPPPAAPTAPTEEKPKLLEGATLKIVMTTNEPLVTEADRKYGFIMEVDVVTIRHLPPKVQQYGPLEEGSIQPFAYTVGFTLPGFTHDSTWWNAVNDLDPLVKATFGEFKETTGIVTEEEVEVPKNVVMPLDASVGPRELKRLLFGGEEVKPDCNIEKMEVDEWGYPPLIKEMQKIVFWKAKGIKRYLPGQAANEVRENIKKKKYIQGSIGRYLTDESFNSFVDPFFDRYRGTFDLDMMPFLDKEGATCLEVPCSLKDFNEATGAHFCPSDPRPPSKGQIVEDDSGPPPAAPPPKPLPNAWKEAKSIIYVTIKTSAPIEPLWKPPPEPELKVEDLIPFRPKCPNLHDSVKVATEKFKEFVQIAAHDISSLHQKVLQGEEDSPLGVDATPNTKSRIQSKADVRRKVVLELHQSGAWQQMREEMKSRVLRIAAEKFRLGQKDAITAGKFEFCNTLYVKLMEEIHACLADMFLKRQRAIEGNVCKELSEKEKRLILLRQLADEYEYDLDYRTASRYHQDRLLGEAIHNPDIWFEYGCFNMRTKDRGRPRDRGKAEECFREALTLNNKHFLSLLALACLMWHRNYCTQAEVLLRTAIDLHTEEEWMCWCILSQVYYTQGQKDNEKSCIKKAELLYKSSHQNRNAYTTPHVLLNPLFKFPFSVGYLFIQEKCPSSTVYVETSLLLLDLYLQKEGKQILDLECDVFSIALDNKWAQAKAHELNKEYTKAEIWIKENLSITREDSMSWLCLGRIRYVNKKYSEALEAYEKHIRYQGKKVVYPYVHLDIGNIHLKLKNYNAAKKVFLKLCQQDPTTSSWLGAGIAFFRTCEYKHCEIALVEANHIDNKSPKVWAYLTLVCLALDRNEEAEISFQQLQKVELYDVPLLLELADGFAKCGNYRDAEVAAMNALKEEEGQVVARFKLGELNHQQGKLECAKLEYENIMNLECSSCAEKTLAEERFHELQKEIVFASHPTSDRRVTM</sequence>
<keyword evidence="1" id="KW-0677">Repeat</keyword>
<feature type="region of interest" description="Disordered" evidence="4">
    <location>
        <begin position="100"/>
        <end position="140"/>
    </location>
</feature>
<name>A0A8T0HY55_CERPU</name>
<protein>
    <submittedName>
        <fullName evidence="5">Uncharacterized protein</fullName>
    </submittedName>
</protein>
<dbReference type="AlphaFoldDB" id="A0A8T0HY55"/>
<evidence type="ECO:0000313" key="6">
    <source>
        <dbReference type="Proteomes" id="UP000822688"/>
    </source>
</evidence>
<evidence type="ECO:0000256" key="3">
    <source>
        <dbReference type="PROSITE-ProRule" id="PRU00339"/>
    </source>
</evidence>
<feature type="compositionally biased region" description="Pro residues" evidence="4">
    <location>
        <begin position="1"/>
        <end position="18"/>
    </location>
</feature>
<dbReference type="InterPro" id="IPR019734">
    <property type="entry name" value="TPR_rpt"/>
</dbReference>
<comment type="caution">
    <text evidence="5">The sequence shown here is derived from an EMBL/GenBank/DDBJ whole genome shotgun (WGS) entry which is preliminary data.</text>
</comment>